<keyword evidence="2" id="KW-0560">Oxidoreductase</keyword>
<protein>
    <submittedName>
        <fullName evidence="5">Gfo/Idh/MocA family protein</fullName>
    </submittedName>
</protein>
<evidence type="ECO:0000256" key="1">
    <source>
        <dbReference type="ARBA" id="ARBA00010928"/>
    </source>
</evidence>
<dbReference type="InterPro" id="IPR055170">
    <property type="entry name" value="GFO_IDH_MocA-like_dom"/>
</dbReference>
<dbReference type="Gene3D" id="3.30.360.10">
    <property type="entry name" value="Dihydrodipicolinate Reductase, domain 2"/>
    <property type="match status" value="1"/>
</dbReference>
<feature type="domain" description="GFO/IDH/MocA-like oxidoreductase" evidence="4">
    <location>
        <begin position="138"/>
        <end position="251"/>
    </location>
</feature>
<dbReference type="InterPro" id="IPR050984">
    <property type="entry name" value="Gfo/Idh/MocA_domain"/>
</dbReference>
<keyword evidence="6" id="KW-1185">Reference proteome</keyword>
<evidence type="ECO:0000256" key="2">
    <source>
        <dbReference type="ARBA" id="ARBA00023002"/>
    </source>
</evidence>
<evidence type="ECO:0000259" key="3">
    <source>
        <dbReference type="Pfam" id="PF01408"/>
    </source>
</evidence>
<comment type="similarity">
    <text evidence="1">Belongs to the Gfo/Idh/MocA family.</text>
</comment>
<dbReference type="InterPro" id="IPR000683">
    <property type="entry name" value="Gfo/Idh/MocA-like_OxRdtase_N"/>
</dbReference>
<dbReference type="Pfam" id="PF01408">
    <property type="entry name" value="GFO_IDH_MocA"/>
    <property type="match status" value="1"/>
</dbReference>
<feature type="domain" description="Gfo/Idh/MocA-like oxidoreductase N-terminal" evidence="3">
    <location>
        <begin position="9"/>
        <end position="126"/>
    </location>
</feature>
<dbReference type="RefSeq" id="WP_377046604.1">
    <property type="nucleotide sequence ID" value="NZ_JBHLUN010000017.1"/>
</dbReference>
<accession>A0ABV6JYN7</accession>
<gene>
    <name evidence="5" type="ORF">ACFFGY_21585</name>
</gene>
<dbReference type="SUPFAM" id="SSF55347">
    <property type="entry name" value="Glyceraldehyde-3-phosphate dehydrogenase-like, C-terminal domain"/>
    <property type="match status" value="1"/>
</dbReference>
<organism evidence="5 6">
    <name type="scientific">Roseomonas elaeocarpi</name>
    <dbReference type="NCBI Taxonomy" id="907779"/>
    <lineage>
        <taxon>Bacteria</taxon>
        <taxon>Pseudomonadati</taxon>
        <taxon>Pseudomonadota</taxon>
        <taxon>Alphaproteobacteria</taxon>
        <taxon>Acetobacterales</taxon>
        <taxon>Roseomonadaceae</taxon>
        <taxon>Roseomonas</taxon>
    </lineage>
</organism>
<comment type="caution">
    <text evidence="5">The sequence shown here is derived from an EMBL/GenBank/DDBJ whole genome shotgun (WGS) entry which is preliminary data.</text>
</comment>
<sequence length="340" mass="35614">MSESSNPALRFGVLGAANIARQFIAGVAPSALAAIHGVASRDATKGESFARETGVARHYGSYEEMLADPEVEAVYNPLPNSLHAPWSIRAAEAGKHVLCEKPLALDAHEAHAMFDAARANGVVLREAYPYMAQPQTVAMRRLLAEGAVGRPQYVQATIGFSLADPANVRFDPALGGGAVLDAGSYPVSLVRIALGRAPARVSAVARFHGPGVDRTLLGTLDFADGTLAQVACSFRSGNHRHALIAGDDGVLETTFMNHLRGGPLHLQLKRGKASTAPSETIDEGGGDGFQLEAESFVRLVRGDAAAWTGATEAESVDIAATIDALRRSAARDGAWTEVSG</sequence>
<dbReference type="PANTHER" id="PTHR22604">
    <property type="entry name" value="OXIDOREDUCTASES"/>
    <property type="match status" value="1"/>
</dbReference>
<dbReference type="SUPFAM" id="SSF51735">
    <property type="entry name" value="NAD(P)-binding Rossmann-fold domains"/>
    <property type="match status" value="1"/>
</dbReference>
<name>A0ABV6JYN7_9PROT</name>
<proteinExistence type="inferred from homology"/>
<dbReference type="Proteomes" id="UP001589865">
    <property type="component" value="Unassembled WGS sequence"/>
</dbReference>
<dbReference type="Gene3D" id="3.40.50.720">
    <property type="entry name" value="NAD(P)-binding Rossmann-like Domain"/>
    <property type="match status" value="1"/>
</dbReference>
<dbReference type="InterPro" id="IPR036291">
    <property type="entry name" value="NAD(P)-bd_dom_sf"/>
</dbReference>
<reference evidence="5 6" key="1">
    <citation type="submission" date="2024-09" db="EMBL/GenBank/DDBJ databases">
        <authorList>
            <person name="Sun Q."/>
            <person name="Mori K."/>
        </authorList>
    </citation>
    <scope>NUCLEOTIDE SEQUENCE [LARGE SCALE GENOMIC DNA]</scope>
    <source>
        <strain evidence="5 6">TBRC 5777</strain>
    </source>
</reference>
<evidence type="ECO:0000259" key="4">
    <source>
        <dbReference type="Pfam" id="PF22725"/>
    </source>
</evidence>
<evidence type="ECO:0000313" key="5">
    <source>
        <dbReference type="EMBL" id="MFC0410850.1"/>
    </source>
</evidence>
<dbReference type="PANTHER" id="PTHR22604:SF105">
    <property type="entry name" value="TRANS-1,2-DIHYDROBENZENE-1,2-DIOL DEHYDROGENASE"/>
    <property type="match status" value="1"/>
</dbReference>
<dbReference type="EMBL" id="JBHLUN010000017">
    <property type="protein sequence ID" value="MFC0410850.1"/>
    <property type="molecule type" value="Genomic_DNA"/>
</dbReference>
<evidence type="ECO:0000313" key="6">
    <source>
        <dbReference type="Proteomes" id="UP001589865"/>
    </source>
</evidence>
<dbReference type="Pfam" id="PF22725">
    <property type="entry name" value="GFO_IDH_MocA_C3"/>
    <property type="match status" value="1"/>
</dbReference>